<dbReference type="InterPro" id="IPR000182">
    <property type="entry name" value="GNAT_dom"/>
</dbReference>
<dbReference type="GO" id="GO:0016747">
    <property type="term" value="F:acyltransferase activity, transferring groups other than amino-acyl groups"/>
    <property type="evidence" value="ECO:0007669"/>
    <property type="project" value="InterPro"/>
</dbReference>
<keyword evidence="2" id="KW-0808">Transferase</keyword>
<evidence type="ECO:0000313" key="3">
    <source>
        <dbReference type="Proteomes" id="UP000250579"/>
    </source>
</evidence>
<dbReference type="PANTHER" id="PTHR47237:SF2">
    <property type="entry name" value="BLL4206 PROTEIN"/>
    <property type="match status" value="1"/>
</dbReference>
<dbReference type="Proteomes" id="UP000250579">
    <property type="component" value="Chromosome"/>
</dbReference>
<evidence type="ECO:0000313" key="2">
    <source>
        <dbReference type="EMBL" id="AXA66936.1"/>
    </source>
</evidence>
<dbReference type="RefSeq" id="WP_208691167.1">
    <property type="nucleotide sequence ID" value="NZ_CP022198.1"/>
</dbReference>
<dbReference type="CDD" id="cd04301">
    <property type="entry name" value="NAT_SF"/>
    <property type="match status" value="1"/>
</dbReference>
<dbReference type="InterPro" id="IPR041496">
    <property type="entry name" value="YitH/HolE_GNAT"/>
</dbReference>
<sequence>MNASTYSYRPATAQDLPAAHALSQRLRWPHREADWALVQRTADGFVAEHEGQLVGIAFACHQGDFSSIGLVIVSDEQQGKGIGRRLMELCLDATAPRTPILNATEAGAPLYASLGFATFDHIQQHQGCLANAPAAPVLAESRCRRLAPADYPQAIALANAASGLQRDRLLDELLPEALQVLGLERAGGLQGLALLRRFGRGLVIGPVVAPDAEAAKALIAPLLEATQGEFVRIDILADCGLADWLVAAGLACVDRAPRMARGTPPRASGTVQSFALVTQALG</sequence>
<name>A0A2Z5AAL4_9PSED</name>
<evidence type="ECO:0000259" key="1">
    <source>
        <dbReference type="PROSITE" id="PS51186"/>
    </source>
</evidence>
<gene>
    <name evidence="2" type="ORF">CE139_14310</name>
</gene>
<dbReference type="AlphaFoldDB" id="A0A2Z5AAL4"/>
<dbReference type="PROSITE" id="PS51186">
    <property type="entry name" value="GNAT"/>
    <property type="match status" value="1"/>
</dbReference>
<dbReference type="Gene3D" id="3.40.630.90">
    <property type="match status" value="1"/>
</dbReference>
<dbReference type="SUPFAM" id="SSF55729">
    <property type="entry name" value="Acyl-CoA N-acyltransferases (Nat)"/>
    <property type="match status" value="1"/>
</dbReference>
<dbReference type="InterPro" id="IPR052729">
    <property type="entry name" value="Acyl/Acetyltrans_Enzymes"/>
</dbReference>
<protein>
    <submittedName>
        <fullName evidence="2">GNAT family N-acetyltransferase</fullName>
    </submittedName>
</protein>
<dbReference type="PANTHER" id="PTHR47237">
    <property type="entry name" value="SLL0310 PROTEIN"/>
    <property type="match status" value="1"/>
</dbReference>
<dbReference type="EMBL" id="CP022198">
    <property type="protein sequence ID" value="AXA66936.1"/>
    <property type="molecule type" value="Genomic_DNA"/>
</dbReference>
<dbReference type="Gene3D" id="3.40.630.30">
    <property type="match status" value="1"/>
</dbReference>
<accession>A0A2Z5AAL4</accession>
<proteinExistence type="predicted"/>
<dbReference type="Pfam" id="PF18014">
    <property type="entry name" value="Acetyltransf_18"/>
    <property type="match status" value="1"/>
</dbReference>
<dbReference type="Pfam" id="PF13673">
    <property type="entry name" value="Acetyltransf_10"/>
    <property type="match status" value="1"/>
</dbReference>
<dbReference type="InterPro" id="IPR016181">
    <property type="entry name" value="Acyl_CoA_acyltransferase"/>
</dbReference>
<feature type="domain" description="N-acetyltransferase" evidence="1">
    <location>
        <begin position="6"/>
        <end position="135"/>
    </location>
</feature>
<organism evidence="2 3">
    <name type="scientific">Pseudomonas oryzihabitans</name>
    <dbReference type="NCBI Taxonomy" id="47885"/>
    <lineage>
        <taxon>Bacteria</taxon>
        <taxon>Pseudomonadati</taxon>
        <taxon>Pseudomonadota</taxon>
        <taxon>Gammaproteobacteria</taxon>
        <taxon>Pseudomonadales</taxon>
        <taxon>Pseudomonadaceae</taxon>
        <taxon>Pseudomonas</taxon>
    </lineage>
</organism>
<reference evidence="2 3" key="1">
    <citation type="submission" date="2017-06" db="EMBL/GenBank/DDBJ databases">
        <title>Evolution towards high GC content and high-temperature stress adaptation in endophytic Pseudomonas oryzihabitans impacted its plant-growth promoting traits.</title>
        <authorList>
            <person name="Nascimento F.X."/>
        </authorList>
    </citation>
    <scope>NUCLEOTIDE SEQUENCE [LARGE SCALE GENOMIC DNA]</scope>
    <source>
        <strain evidence="2 3">MS8</strain>
    </source>
</reference>